<dbReference type="Proteomes" id="UP000541352">
    <property type="component" value="Unassembled WGS sequence"/>
</dbReference>
<dbReference type="RefSeq" id="WP_229601403.1">
    <property type="nucleotide sequence ID" value="NZ_JACIBY010000009.1"/>
</dbReference>
<evidence type="ECO:0000256" key="3">
    <source>
        <dbReference type="ARBA" id="ARBA00023163"/>
    </source>
</evidence>
<evidence type="ECO:0000256" key="2">
    <source>
        <dbReference type="ARBA" id="ARBA00023125"/>
    </source>
</evidence>
<dbReference type="EMBL" id="JACIBY010000009">
    <property type="protein sequence ID" value="MBB3840153.1"/>
    <property type="molecule type" value="Genomic_DNA"/>
</dbReference>
<evidence type="ECO:0000256" key="1">
    <source>
        <dbReference type="ARBA" id="ARBA00023015"/>
    </source>
</evidence>
<evidence type="ECO:0000259" key="4">
    <source>
        <dbReference type="PROSITE" id="PS01124"/>
    </source>
</evidence>
<comment type="caution">
    <text evidence="5">The sequence shown here is derived from an EMBL/GenBank/DDBJ whole genome shotgun (WGS) entry which is preliminary data.</text>
</comment>
<sequence length="303" mass="35035">MKATQIPLLKPAEFDDYVFDTLVWKNTQRPFFNQFHVIRLEDYKKHLIIPQAPHRRSVTFFIFLTKGSITRRKALTKYEIKAGSFFFLPAFQITTLDEISDDAEGFYCHFSSDIFSMSPWKSESLQTFSFLQLAGSPVVELSQERHLAIVLIFERLLEINLVICEEQFCLIASYLFTLFTEVNQFVRPLEKPIGNAAVRMTERFKTALSQHIYEKHTVSEYAELLSVSPNHLHKCVKAVTGKSAHDLLDEMRVLEAKVLLKQSNLSIADIAFKIGKLDPSDFSRFFKAETGKTPKEYRQTPYL</sequence>
<reference evidence="5 6" key="1">
    <citation type="submission" date="2020-08" db="EMBL/GenBank/DDBJ databases">
        <title>Genomic Encyclopedia of Type Strains, Phase IV (KMG-IV): sequencing the most valuable type-strain genomes for metagenomic binning, comparative biology and taxonomic classification.</title>
        <authorList>
            <person name="Goeker M."/>
        </authorList>
    </citation>
    <scope>NUCLEOTIDE SEQUENCE [LARGE SCALE GENOMIC DNA]</scope>
    <source>
        <strain evidence="5 6">DSM 17976</strain>
    </source>
</reference>
<dbReference type="SMART" id="SM00342">
    <property type="entry name" value="HTH_ARAC"/>
    <property type="match status" value="1"/>
</dbReference>
<organism evidence="5 6">
    <name type="scientific">Runella defluvii</name>
    <dbReference type="NCBI Taxonomy" id="370973"/>
    <lineage>
        <taxon>Bacteria</taxon>
        <taxon>Pseudomonadati</taxon>
        <taxon>Bacteroidota</taxon>
        <taxon>Cytophagia</taxon>
        <taxon>Cytophagales</taxon>
        <taxon>Spirosomataceae</taxon>
        <taxon>Runella</taxon>
    </lineage>
</organism>
<name>A0A7W5ZMN3_9BACT</name>
<dbReference type="PANTHER" id="PTHR43280">
    <property type="entry name" value="ARAC-FAMILY TRANSCRIPTIONAL REGULATOR"/>
    <property type="match status" value="1"/>
</dbReference>
<keyword evidence="1" id="KW-0805">Transcription regulation</keyword>
<dbReference type="Gene3D" id="1.10.10.60">
    <property type="entry name" value="Homeodomain-like"/>
    <property type="match status" value="1"/>
</dbReference>
<gene>
    <name evidence="5" type="ORF">FHS57_004166</name>
</gene>
<accession>A0A7W5ZMN3</accession>
<keyword evidence="6" id="KW-1185">Reference proteome</keyword>
<dbReference type="GO" id="GO:0003700">
    <property type="term" value="F:DNA-binding transcription factor activity"/>
    <property type="evidence" value="ECO:0007669"/>
    <property type="project" value="InterPro"/>
</dbReference>
<dbReference type="PROSITE" id="PS01124">
    <property type="entry name" value="HTH_ARAC_FAMILY_2"/>
    <property type="match status" value="1"/>
</dbReference>
<dbReference type="InterPro" id="IPR018060">
    <property type="entry name" value="HTH_AraC"/>
</dbReference>
<protein>
    <submittedName>
        <fullName evidence="5">AraC-like DNA-binding protein</fullName>
    </submittedName>
</protein>
<dbReference type="GO" id="GO:0043565">
    <property type="term" value="F:sequence-specific DNA binding"/>
    <property type="evidence" value="ECO:0007669"/>
    <property type="project" value="InterPro"/>
</dbReference>
<dbReference type="Pfam" id="PF12833">
    <property type="entry name" value="HTH_18"/>
    <property type="match status" value="1"/>
</dbReference>
<feature type="domain" description="HTH araC/xylS-type" evidence="4">
    <location>
        <begin position="202"/>
        <end position="300"/>
    </location>
</feature>
<evidence type="ECO:0000313" key="6">
    <source>
        <dbReference type="Proteomes" id="UP000541352"/>
    </source>
</evidence>
<evidence type="ECO:0000313" key="5">
    <source>
        <dbReference type="EMBL" id="MBB3840153.1"/>
    </source>
</evidence>
<keyword evidence="2 5" id="KW-0238">DNA-binding</keyword>
<proteinExistence type="predicted"/>
<dbReference type="SUPFAM" id="SSF46689">
    <property type="entry name" value="Homeodomain-like"/>
    <property type="match status" value="1"/>
</dbReference>
<dbReference type="AlphaFoldDB" id="A0A7W5ZMN3"/>
<dbReference type="PANTHER" id="PTHR43280:SF32">
    <property type="entry name" value="TRANSCRIPTIONAL REGULATORY PROTEIN"/>
    <property type="match status" value="1"/>
</dbReference>
<keyword evidence="3" id="KW-0804">Transcription</keyword>
<dbReference type="InterPro" id="IPR009057">
    <property type="entry name" value="Homeodomain-like_sf"/>
</dbReference>